<dbReference type="InterPro" id="IPR005467">
    <property type="entry name" value="His_kinase_dom"/>
</dbReference>
<feature type="transmembrane region" description="Helical" evidence="8">
    <location>
        <begin position="114"/>
        <end position="133"/>
    </location>
</feature>
<dbReference type="CDD" id="cd00075">
    <property type="entry name" value="HATPase"/>
    <property type="match status" value="1"/>
</dbReference>
<dbReference type="SUPFAM" id="SSF55874">
    <property type="entry name" value="ATPase domain of HSP90 chaperone/DNA topoisomerase II/histidine kinase"/>
    <property type="match status" value="1"/>
</dbReference>
<keyword evidence="8" id="KW-0472">Membrane</keyword>
<evidence type="ECO:0000256" key="3">
    <source>
        <dbReference type="ARBA" id="ARBA00022553"/>
    </source>
</evidence>
<evidence type="ECO:0000256" key="7">
    <source>
        <dbReference type="SAM" id="MobiDB-lite"/>
    </source>
</evidence>
<feature type="transmembrane region" description="Helical" evidence="8">
    <location>
        <begin position="181"/>
        <end position="204"/>
    </location>
</feature>
<name>A0A9D2J8P9_9FIRM</name>
<reference evidence="10" key="1">
    <citation type="journal article" date="2021" name="PeerJ">
        <title>Extensive microbial diversity within the chicken gut microbiome revealed by metagenomics and culture.</title>
        <authorList>
            <person name="Gilroy R."/>
            <person name="Ravi A."/>
            <person name="Getino M."/>
            <person name="Pursley I."/>
            <person name="Horton D.L."/>
            <person name="Alikhan N.F."/>
            <person name="Baker D."/>
            <person name="Gharbi K."/>
            <person name="Hall N."/>
            <person name="Watson M."/>
            <person name="Adriaenssens E.M."/>
            <person name="Foster-Nyarko E."/>
            <person name="Jarju S."/>
            <person name="Secka A."/>
            <person name="Antonio M."/>
            <person name="Oren A."/>
            <person name="Chaudhuri R.R."/>
            <person name="La Ragione R."/>
            <person name="Hildebrand F."/>
            <person name="Pallen M.J."/>
        </authorList>
    </citation>
    <scope>NUCLEOTIDE SEQUENCE</scope>
    <source>
        <strain evidence="10">CHK179-28034</strain>
    </source>
</reference>
<sequence>MEVTGFPAELLLLFTLLIWALYFLIFYSSPRNKVNQWSCICGFLLSIGVLKEYIYYSGIFYGKELLLFGVLYSLDDLLNSILTAVLYYVAMPCVMIFSFHFCHLEEYWPRITKVLKVLVFLPVACFGIVYPWSQTREIPVTNPEAYTIVASYNLIYGVIATILIIATLFRERREISFRQRRLVSVIALLPLWYWLITLFCFHLLKLHELDKAWQGNAVILLLLFIYYVRHLFKGGVWGMRLSREYFDWSGDSTDISVNERYLIHMLKGEAAKIGWCSHYIRSLGVSEVDDELTIIDNSVRHMEEFVRRSSLYSDEIVLQWSEVEIEKLFQEIKEETEARWKGEVRLNISEAAEPVSCDYYYMKEVLLNLTDNALDAMGDDGVLKLTCKRPRKNIVLLSVSDNGCGIPQEDIPRLFTLYYSGHHDASHFGMGLSYCQKVVRAHGGYIQVESSTNPERHGTEFTICLPAGGRRQKRKKRGNKKHRGERG</sequence>
<dbReference type="PRINTS" id="PR00344">
    <property type="entry name" value="BCTRLSENSOR"/>
</dbReference>
<keyword evidence="6" id="KW-0902">Two-component regulatory system</keyword>
<proteinExistence type="predicted"/>
<evidence type="ECO:0000256" key="8">
    <source>
        <dbReference type="SAM" id="Phobius"/>
    </source>
</evidence>
<feature type="compositionally biased region" description="Basic residues" evidence="7">
    <location>
        <begin position="470"/>
        <end position="487"/>
    </location>
</feature>
<feature type="transmembrane region" description="Helical" evidence="8">
    <location>
        <begin position="216"/>
        <end position="232"/>
    </location>
</feature>
<evidence type="ECO:0000256" key="1">
    <source>
        <dbReference type="ARBA" id="ARBA00000085"/>
    </source>
</evidence>
<dbReference type="InterPro" id="IPR050980">
    <property type="entry name" value="2C_sensor_his_kinase"/>
</dbReference>
<dbReference type="PANTHER" id="PTHR44936">
    <property type="entry name" value="SENSOR PROTEIN CREC"/>
    <property type="match status" value="1"/>
</dbReference>
<dbReference type="InterPro" id="IPR003594">
    <property type="entry name" value="HATPase_dom"/>
</dbReference>
<feature type="domain" description="Histidine kinase" evidence="9">
    <location>
        <begin position="261"/>
        <end position="469"/>
    </location>
</feature>
<dbReference type="Proteomes" id="UP000824049">
    <property type="component" value="Unassembled WGS sequence"/>
</dbReference>
<organism evidence="10 11">
    <name type="scientific">Candidatus Anaerobutyricum stercoris</name>
    <dbReference type="NCBI Taxonomy" id="2838457"/>
    <lineage>
        <taxon>Bacteria</taxon>
        <taxon>Bacillati</taxon>
        <taxon>Bacillota</taxon>
        <taxon>Clostridia</taxon>
        <taxon>Lachnospirales</taxon>
        <taxon>Lachnospiraceae</taxon>
        <taxon>Anaerobutyricum</taxon>
    </lineage>
</organism>
<evidence type="ECO:0000259" key="9">
    <source>
        <dbReference type="PROSITE" id="PS50109"/>
    </source>
</evidence>
<keyword evidence="4" id="KW-0808">Transferase</keyword>
<dbReference type="SMART" id="SM00387">
    <property type="entry name" value="HATPase_c"/>
    <property type="match status" value="1"/>
</dbReference>
<protein>
    <recommendedName>
        <fullName evidence="2">histidine kinase</fullName>
        <ecNumber evidence="2">2.7.13.3</ecNumber>
    </recommendedName>
</protein>
<dbReference type="EMBL" id="DXBR01000064">
    <property type="protein sequence ID" value="HIZ39744.1"/>
    <property type="molecule type" value="Genomic_DNA"/>
</dbReference>
<dbReference type="PANTHER" id="PTHR44936:SF9">
    <property type="entry name" value="SENSOR PROTEIN CREC"/>
    <property type="match status" value="1"/>
</dbReference>
<evidence type="ECO:0000256" key="5">
    <source>
        <dbReference type="ARBA" id="ARBA00022777"/>
    </source>
</evidence>
<dbReference type="Gene3D" id="3.30.565.10">
    <property type="entry name" value="Histidine kinase-like ATPase, C-terminal domain"/>
    <property type="match status" value="1"/>
</dbReference>
<dbReference type="Pfam" id="PF02518">
    <property type="entry name" value="HATPase_c"/>
    <property type="match status" value="1"/>
</dbReference>
<comment type="caution">
    <text evidence="10">The sequence shown here is derived from an EMBL/GenBank/DDBJ whole genome shotgun (WGS) entry which is preliminary data.</text>
</comment>
<feature type="transmembrane region" description="Helical" evidence="8">
    <location>
        <begin position="39"/>
        <end position="61"/>
    </location>
</feature>
<dbReference type="PROSITE" id="PS50109">
    <property type="entry name" value="HIS_KIN"/>
    <property type="match status" value="1"/>
</dbReference>
<keyword evidence="3" id="KW-0597">Phosphoprotein</keyword>
<evidence type="ECO:0000313" key="11">
    <source>
        <dbReference type="Proteomes" id="UP000824049"/>
    </source>
</evidence>
<evidence type="ECO:0000256" key="4">
    <source>
        <dbReference type="ARBA" id="ARBA00022679"/>
    </source>
</evidence>
<reference evidence="10" key="2">
    <citation type="submission" date="2021-04" db="EMBL/GenBank/DDBJ databases">
        <authorList>
            <person name="Gilroy R."/>
        </authorList>
    </citation>
    <scope>NUCLEOTIDE SEQUENCE</scope>
    <source>
        <strain evidence="10">CHK179-28034</strain>
    </source>
</reference>
<accession>A0A9D2J8P9</accession>
<keyword evidence="8" id="KW-0812">Transmembrane</keyword>
<comment type="catalytic activity">
    <reaction evidence="1">
        <text>ATP + protein L-histidine = ADP + protein N-phospho-L-histidine.</text>
        <dbReference type="EC" id="2.7.13.3"/>
    </reaction>
</comment>
<evidence type="ECO:0000256" key="6">
    <source>
        <dbReference type="ARBA" id="ARBA00023012"/>
    </source>
</evidence>
<dbReference type="GO" id="GO:0000160">
    <property type="term" value="P:phosphorelay signal transduction system"/>
    <property type="evidence" value="ECO:0007669"/>
    <property type="project" value="UniProtKB-KW"/>
</dbReference>
<dbReference type="InterPro" id="IPR036890">
    <property type="entry name" value="HATPase_C_sf"/>
</dbReference>
<feature type="transmembrane region" description="Helical" evidence="8">
    <location>
        <begin position="145"/>
        <end position="169"/>
    </location>
</feature>
<dbReference type="InterPro" id="IPR004358">
    <property type="entry name" value="Sig_transdc_His_kin-like_C"/>
</dbReference>
<dbReference type="GO" id="GO:0004673">
    <property type="term" value="F:protein histidine kinase activity"/>
    <property type="evidence" value="ECO:0007669"/>
    <property type="project" value="UniProtKB-EC"/>
</dbReference>
<dbReference type="EC" id="2.7.13.3" evidence="2"/>
<evidence type="ECO:0000256" key="2">
    <source>
        <dbReference type="ARBA" id="ARBA00012438"/>
    </source>
</evidence>
<evidence type="ECO:0000313" key="10">
    <source>
        <dbReference type="EMBL" id="HIZ39744.1"/>
    </source>
</evidence>
<keyword evidence="5 10" id="KW-0418">Kinase</keyword>
<keyword evidence="8" id="KW-1133">Transmembrane helix</keyword>
<gene>
    <name evidence="10" type="ORF">H9968_07445</name>
</gene>
<feature type="region of interest" description="Disordered" evidence="7">
    <location>
        <begin position="467"/>
        <end position="487"/>
    </location>
</feature>
<dbReference type="AlphaFoldDB" id="A0A9D2J8P9"/>
<feature type="transmembrane region" description="Helical" evidence="8">
    <location>
        <begin position="6"/>
        <end position="27"/>
    </location>
</feature>
<feature type="transmembrane region" description="Helical" evidence="8">
    <location>
        <begin position="81"/>
        <end position="102"/>
    </location>
</feature>